<evidence type="ECO:0000313" key="1">
    <source>
        <dbReference type="EMBL" id="GBF41556.1"/>
    </source>
</evidence>
<organism evidence="1 2">
    <name type="scientific">Leptospira ellinghausenii</name>
    <dbReference type="NCBI Taxonomy" id="1917822"/>
    <lineage>
        <taxon>Bacteria</taxon>
        <taxon>Pseudomonadati</taxon>
        <taxon>Spirochaetota</taxon>
        <taxon>Spirochaetia</taxon>
        <taxon>Leptospirales</taxon>
        <taxon>Leptospiraceae</taxon>
        <taxon>Leptospira</taxon>
    </lineage>
</organism>
<accession>A0A2P2DA91</accession>
<dbReference type="AlphaFoldDB" id="A0A2P2DA91"/>
<gene>
    <name evidence="1" type="ORF">LPTSP2_08330</name>
</gene>
<sequence>MDPTLEEHLESQIVALYKEKEELESELGYSDIDTIIHEFQNLERELNCLYSFKENYRKVNTNRIQIESILSAYIPNHRFHKNPNQ</sequence>
<protein>
    <submittedName>
        <fullName evidence="1">Uncharacterized protein</fullName>
    </submittedName>
</protein>
<comment type="caution">
    <text evidence="1">The sequence shown here is derived from an EMBL/GenBank/DDBJ whole genome shotgun (WGS) entry which is preliminary data.</text>
</comment>
<name>A0A2P2DA91_9LEPT</name>
<reference evidence="2" key="1">
    <citation type="journal article" date="2019" name="Microbiol. Immunol.">
        <title>Molecular and phenotypic characterization of Leptospira johnsonii sp. nov., Leptospira ellinghausenii sp. nov. and Leptospira ryugenii sp. nov. isolated from soil and water in Japan.</title>
        <authorList>
            <person name="Masuzawa T."/>
            <person name="Saito M."/>
            <person name="Nakao R."/>
            <person name="Nikaido Y."/>
            <person name="Matsumoto M."/>
            <person name="Ogawa M."/>
            <person name="Yokoyama M."/>
            <person name="Hidaka Y."/>
            <person name="Tomita J."/>
            <person name="Sakakibara K."/>
            <person name="Suzuki K."/>
            <person name="Yasuda S."/>
            <person name="Sato H."/>
            <person name="Yamaguchi M."/>
            <person name="Yoshida S.I."/>
            <person name="Koizumi N."/>
            <person name="Kawamura Y."/>
        </authorList>
    </citation>
    <scope>NUCLEOTIDE SEQUENCE [LARGE SCALE GENOMIC DNA]</scope>
    <source>
        <strain evidence="2">E18</strain>
    </source>
</reference>
<dbReference type="Proteomes" id="UP000245206">
    <property type="component" value="Unassembled WGS sequence"/>
</dbReference>
<dbReference type="EMBL" id="BFAZ01000005">
    <property type="protein sequence ID" value="GBF41556.1"/>
    <property type="molecule type" value="Genomic_DNA"/>
</dbReference>
<evidence type="ECO:0000313" key="2">
    <source>
        <dbReference type="Proteomes" id="UP000245206"/>
    </source>
</evidence>
<keyword evidence="2" id="KW-1185">Reference proteome</keyword>
<dbReference type="OrthoDB" id="344485at2"/>
<proteinExistence type="predicted"/>
<dbReference type="RefSeq" id="WP_108958748.1">
    <property type="nucleotide sequence ID" value="NZ_BFAZ01000005.1"/>
</dbReference>